<keyword evidence="5 8" id="KW-0812">Transmembrane</keyword>
<dbReference type="PANTHER" id="PTHR43357">
    <property type="entry name" value="INNER MEMBRANE ABC TRANSPORTER PERMEASE PROTEIN YDCV"/>
    <property type="match status" value="1"/>
</dbReference>
<evidence type="ECO:0000256" key="7">
    <source>
        <dbReference type="ARBA" id="ARBA00023136"/>
    </source>
</evidence>
<feature type="transmembrane region" description="Helical" evidence="8">
    <location>
        <begin position="177"/>
        <end position="201"/>
    </location>
</feature>
<sequence>MTDIVQGYSFRIVVWALYIFLLAPLVCVVIVSFNYEPVQSFPPSAWSLRWYGEALRNSNFVNGAFVSAWVALGATLIATPIGVMAALGLWSSSSRFKPALEALFIAPIIVPGLVTGISLLVALSAVEMRAAPVKLLIGHVLIVLPYVIRTTLASLAQINPSLKEAAETLGASYRQTLFEIILPLVRPGIVAGMIFGFILSFDDVNVSLFLVDARTTTLPISVMSYLQYSFDPSVAAISSLMIAMTFVITLVLERMFGLKRLFAGH</sequence>
<dbReference type="CDD" id="cd06261">
    <property type="entry name" value="TM_PBP2"/>
    <property type="match status" value="1"/>
</dbReference>
<dbReference type="EMBL" id="QJJK01000002">
    <property type="protein sequence ID" value="PXW63593.1"/>
    <property type="molecule type" value="Genomic_DNA"/>
</dbReference>
<name>A0A2V3UE49_9HYPH</name>
<dbReference type="RefSeq" id="WP_110373718.1">
    <property type="nucleotide sequence ID" value="NZ_JAHBRY010000002.1"/>
</dbReference>
<keyword evidence="6 8" id="KW-1133">Transmembrane helix</keyword>
<proteinExistence type="inferred from homology"/>
<keyword evidence="11" id="KW-1185">Reference proteome</keyword>
<evidence type="ECO:0000256" key="8">
    <source>
        <dbReference type="RuleBase" id="RU363032"/>
    </source>
</evidence>
<gene>
    <name evidence="10" type="ORF">C7450_102511</name>
</gene>
<keyword evidence="3" id="KW-1003">Cell membrane</keyword>
<comment type="similarity">
    <text evidence="8">Belongs to the binding-protein-dependent transport system permease family.</text>
</comment>
<dbReference type="AlphaFoldDB" id="A0A2V3UE49"/>
<organism evidence="10 11">
    <name type="scientific">Chelatococcus asaccharovorans</name>
    <dbReference type="NCBI Taxonomy" id="28210"/>
    <lineage>
        <taxon>Bacteria</taxon>
        <taxon>Pseudomonadati</taxon>
        <taxon>Pseudomonadota</taxon>
        <taxon>Alphaproteobacteria</taxon>
        <taxon>Hyphomicrobiales</taxon>
        <taxon>Chelatococcaceae</taxon>
        <taxon>Chelatococcus</taxon>
    </lineage>
</organism>
<feature type="transmembrane region" description="Helical" evidence="8">
    <location>
        <begin position="12"/>
        <end position="33"/>
    </location>
</feature>
<keyword evidence="4" id="KW-0997">Cell inner membrane</keyword>
<dbReference type="GO" id="GO:0055085">
    <property type="term" value="P:transmembrane transport"/>
    <property type="evidence" value="ECO:0007669"/>
    <property type="project" value="InterPro"/>
</dbReference>
<dbReference type="PANTHER" id="PTHR43357:SF4">
    <property type="entry name" value="INNER MEMBRANE ABC TRANSPORTER PERMEASE PROTEIN YDCV"/>
    <property type="match status" value="1"/>
</dbReference>
<feature type="transmembrane region" description="Helical" evidence="8">
    <location>
        <begin position="233"/>
        <end position="252"/>
    </location>
</feature>
<feature type="domain" description="ABC transmembrane type-1" evidence="9">
    <location>
        <begin position="64"/>
        <end position="252"/>
    </location>
</feature>
<evidence type="ECO:0000256" key="6">
    <source>
        <dbReference type="ARBA" id="ARBA00022989"/>
    </source>
</evidence>
<keyword evidence="2 8" id="KW-0813">Transport</keyword>
<evidence type="ECO:0000313" key="10">
    <source>
        <dbReference type="EMBL" id="PXW63593.1"/>
    </source>
</evidence>
<dbReference type="Pfam" id="PF00528">
    <property type="entry name" value="BPD_transp_1"/>
    <property type="match status" value="1"/>
</dbReference>
<evidence type="ECO:0000256" key="1">
    <source>
        <dbReference type="ARBA" id="ARBA00004429"/>
    </source>
</evidence>
<dbReference type="GO" id="GO:0005886">
    <property type="term" value="C:plasma membrane"/>
    <property type="evidence" value="ECO:0007669"/>
    <property type="project" value="UniProtKB-SubCell"/>
</dbReference>
<dbReference type="PROSITE" id="PS50928">
    <property type="entry name" value="ABC_TM1"/>
    <property type="match status" value="1"/>
</dbReference>
<evidence type="ECO:0000256" key="5">
    <source>
        <dbReference type="ARBA" id="ARBA00022692"/>
    </source>
</evidence>
<reference evidence="10 11" key="1">
    <citation type="submission" date="2018-05" db="EMBL/GenBank/DDBJ databases">
        <title>Genomic Encyclopedia of Type Strains, Phase IV (KMG-IV): sequencing the most valuable type-strain genomes for metagenomic binning, comparative biology and taxonomic classification.</title>
        <authorList>
            <person name="Goeker M."/>
        </authorList>
    </citation>
    <scope>NUCLEOTIDE SEQUENCE [LARGE SCALE GENOMIC DNA]</scope>
    <source>
        <strain evidence="10 11">DSM 6462</strain>
    </source>
</reference>
<dbReference type="Proteomes" id="UP000248021">
    <property type="component" value="Unassembled WGS sequence"/>
</dbReference>
<evidence type="ECO:0000313" key="11">
    <source>
        <dbReference type="Proteomes" id="UP000248021"/>
    </source>
</evidence>
<evidence type="ECO:0000256" key="4">
    <source>
        <dbReference type="ARBA" id="ARBA00022519"/>
    </source>
</evidence>
<feature type="transmembrane region" description="Helical" evidence="8">
    <location>
        <begin position="66"/>
        <end position="90"/>
    </location>
</feature>
<keyword evidence="7 8" id="KW-0472">Membrane</keyword>
<comment type="subcellular location">
    <subcellularLocation>
        <location evidence="1">Cell inner membrane</location>
        <topology evidence="1">Multi-pass membrane protein</topology>
    </subcellularLocation>
    <subcellularLocation>
        <location evidence="8">Cell membrane</location>
        <topology evidence="8">Multi-pass membrane protein</topology>
    </subcellularLocation>
</comment>
<dbReference type="SUPFAM" id="SSF161098">
    <property type="entry name" value="MetI-like"/>
    <property type="match status" value="1"/>
</dbReference>
<feature type="transmembrane region" description="Helical" evidence="8">
    <location>
        <begin position="135"/>
        <end position="156"/>
    </location>
</feature>
<protein>
    <submittedName>
        <fullName evidence="10">Putative spermidine/putrescine transport system permease protein</fullName>
    </submittedName>
</protein>
<feature type="transmembrane region" description="Helical" evidence="8">
    <location>
        <begin position="102"/>
        <end position="123"/>
    </location>
</feature>
<dbReference type="InterPro" id="IPR000515">
    <property type="entry name" value="MetI-like"/>
</dbReference>
<accession>A0A2V3UE49</accession>
<evidence type="ECO:0000256" key="3">
    <source>
        <dbReference type="ARBA" id="ARBA00022475"/>
    </source>
</evidence>
<evidence type="ECO:0000259" key="9">
    <source>
        <dbReference type="PROSITE" id="PS50928"/>
    </source>
</evidence>
<comment type="caution">
    <text evidence="10">The sequence shown here is derived from an EMBL/GenBank/DDBJ whole genome shotgun (WGS) entry which is preliminary data.</text>
</comment>
<evidence type="ECO:0000256" key="2">
    <source>
        <dbReference type="ARBA" id="ARBA00022448"/>
    </source>
</evidence>
<dbReference type="Gene3D" id="1.10.3720.10">
    <property type="entry name" value="MetI-like"/>
    <property type="match status" value="1"/>
</dbReference>
<dbReference type="OrthoDB" id="9782004at2"/>
<dbReference type="InterPro" id="IPR035906">
    <property type="entry name" value="MetI-like_sf"/>
</dbReference>